<reference evidence="2 3" key="1">
    <citation type="journal article" date="2014" name="Genome Announc.">
        <title>Draft genome sequences of the altered schaedler flora, a defined bacterial community from gnotobiotic mice.</title>
        <authorList>
            <person name="Wannemuehler M.J."/>
            <person name="Overstreet A.M."/>
            <person name="Ward D.V."/>
            <person name="Phillips G.J."/>
        </authorList>
    </citation>
    <scope>NUCLEOTIDE SEQUENCE [LARGE SCALE GENOMIC DNA]</scope>
    <source>
        <strain evidence="2 3">ASF492</strain>
    </source>
</reference>
<dbReference type="EMBL" id="AQFT01000211">
    <property type="protein sequence ID" value="EMZ17331.1"/>
    <property type="molecule type" value="Genomic_DNA"/>
</dbReference>
<dbReference type="Proteomes" id="UP000012589">
    <property type="component" value="Unassembled WGS sequence"/>
</dbReference>
<sequence length="1203" mass="142536">MVKTDVFPAIRVKIDRLLKITNKYRFYDLVKAIYCINLCINNRSVLESCLALNACLIEYVEQGSQEINSYDSLKNFFDRIYEIMKPGIADDYTVEDFGEVRIRYENKFYRVIIGTGHNNVFACLNFLPVLARKTSHEDELKLVLDYSSGILDYFIEDNKNDGVIEKRFQLPSEQLFYRIQKFFDEECKKYDIFKIATLMKSEEATIEKSHFVYKEDNIYPLYNVSLLVDLYDIWEKEIDYEQQIAVANIGIIERIYSLFETDRSRGCIMFAPAMIFPDQKFDSTQKTYTFVATSSHGAIFAINADEYKNNQLEKEIENIEEYHKNGKLQIAETYNRFEKNGLRGLYISPDMPIEYLIYDSFTNPNKTYVSMGKAGGLERKICTALDIIYYLDFMEDIDELFEYLSYSKERDYKSTFGFGSDAAHYFTWKYQDRYIAKGAIVFDMLDVGYDTENEAVVEYFREKLSDYPFQVNDYLFQEPFSWKIDKRDSEDYEYVAKHGIGFGGIFFPLPRNNYVFLTNNVEFYKDVNDFGEYRQWIQVLEEIITEGFVSIKCIFEDKRAICNTGIQLAFMPIEYAAHAGHESFLHEERTYVYSDAQYHNHKWIIRYVVKDMQRIFRDIQKAENRSIELDILKEVLLPLLLQIPDLSELFYAKTQQISSDKKKVGVFATSVEYKWDNNMQHFSPQDYHYHEVRKRIANVCYDRMINPGIYRGREANQVIRTMQKAVIEDFEREISKYSWNALHVTMLDYHSTLLHDIYINQKRYGSYSGLDEEKDKEVRDRIIDQREKAKHEDRNVLYLIETNLFLHCETEIYATKENIKFLLAYANWLVVLNDVADMCYFADTEAYIEITSEYVVDTLSDEQHSEKIDNLHHRVYSYSDGLKRNADIDCKYLEKVKETIKEDIGLDFQSFIDALSYFSHSFSDEIVNKIGSNVFRGACNELLNDFLMQMDGVITKEEALGIFNYLVVAFENLKTENGKTDFYLPIGKRRTRDTRFELMPLVKVEDDIVFSPITMNQLKREWLNGIIEFVLPYEIGMKKTKQLLQEWKNSYEKQIVYDIENVFKQEKYDIVKHNFELKKLSKEHPQWLGDYDVFAVDINNRAIWIVECKVIEKVATFYDMYRQQNRFFNEHKEDEKFQRRIDYLCENADKVIQELGCEEYIGYKVIPYMCMNKIMVSRYKEIGFPIVSYSELVEIISKSKNIL</sequence>
<comment type="caution">
    <text evidence="2">The sequence shown here is derived from an EMBL/GenBank/DDBJ whole genome shotgun (WGS) entry which is preliminary data.</text>
</comment>
<proteinExistence type="predicted"/>
<dbReference type="PATRIC" id="fig|1235802.3.peg.6384"/>
<feature type="coiled-coil region" evidence="1">
    <location>
        <begin position="302"/>
        <end position="329"/>
    </location>
</feature>
<dbReference type="HOGENOM" id="CLU_007794_0_0_9"/>
<keyword evidence="1" id="KW-0175">Coiled coil</keyword>
<dbReference type="eggNOG" id="ENOG502ZBGP">
    <property type="taxonomic scope" value="Bacteria"/>
</dbReference>
<evidence type="ECO:0000313" key="2">
    <source>
        <dbReference type="EMBL" id="EMZ17331.1"/>
    </source>
</evidence>
<accession>N1ZN48</accession>
<dbReference type="STRING" id="1235802.C823_06045"/>
<gene>
    <name evidence="2" type="ORF">C823_06045</name>
</gene>
<evidence type="ECO:0000256" key="1">
    <source>
        <dbReference type="SAM" id="Coils"/>
    </source>
</evidence>
<dbReference type="OrthoDB" id="2077718at2"/>
<evidence type="ECO:0000313" key="3">
    <source>
        <dbReference type="Proteomes" id="UP000012589"/>
    </source>
</evidence>
<dbReference type="AlphaFoldDB" id="N1ZN48"/>
<name>N1ZN48_9FIRM</name>
<organism evidence="2 3">
    <name type="scientific">Eubacterium plexicaudatum ASF492</name>
    <dbReference type="NCBI Taxonomy" id="1235802"/>
    <lineage>
        <taxon>Bacteria</taxon>
        <taxon>Bacillati</taxon>
        <taxon>Bacillota</taxon>
        <taxon>Clostridia</taxon>
        <taxon>Eubacteriales</taxon>
        <taxon>Eubacteriaceae</taxon>
        <taxon>Eubacterium</taxon>
    </lineage>
</organism>
<protein>
    <submittedName>
        <fullName evidence="2">Uncharacterized protein</fullName>
    </submittedName>
</protein>
<keyword evidence="3" id="KW-1185">Reference proteome</keyword>